<evidence type="ECO:0000259" key="2">
    <source>
        <dbReference type="Pfam" id="PF24173"/>
    </source>
</evidence>
<gene>
    <name evidence="4" type="ORF">L211DRAFT_849300</name>
</gene>
<dbReference type="PANTHER" id="PTHR18460">
    <property type="entry name" value="TEL2 INTERACTING PROTEIN 1 TTI1 FAMILY MEMBER"/>
    <property type="match status" value="1"/>
</dbReference>
<evidence type="ECO:0000313" key="5">
    <source>
        <dbReference type="Proteomes" id="UP000267821"/>
    </source>
</evidence>
<sequence>MSSTPAVVISSTPASTNRDLYVSLRDLLATVRGIADSTPHALNEAVGDYIFFPLSHVFRQHQAFSDQVVELALQIVKVQVETCWRLGVPKELAKQLMILVTFIVGGPQAGSGQQRVPSEEVRIAGCEVLAGLFRAMVLSPLTWGLLTEDQNLPEMGHLITTLLEVLLQSTDVVDLGKASLDALTVLIKGLIKDKDVLASFLPGVVSQLSKVLAPQSKMTRRSHYILSSSLDLLSHILSTVLGDSSINDLPSISNRTTRGLKITRSLSWFTATSTQVKLALEHILIRTRAHPKYTVRRAAASLCENLLSTCTKSLSASDGYALIVDTLVILSGDQDSLLASHAGYTVQILTVTNQKISETLQQSLHGWILSLPRVMSGPDEDLKTKVVERVSAGLKMLSTMGGGSEVLIDMVAQNIRDSLEATKAFSKADSVGIEIQGSMGEGGLRALQKTGLGEASYPELILGHQTQKETITALKKLLSTIGAISSETVTTLANTYIRDARDGDPVSLWMALNLLRSSASQEGEWLSLDIDLDDPEDGLTQELFSVAHGILTDTTSATAYLPQLDSPTSILNTCLALESLSHIASTQKSHFKCELVDTLYPLIHLLGSPSPTIANHAVVTINNISLHCGYESPQEMILDNVDYLINSLALKLNTFDISPQAPKVLGMVVRLAGQRVLPFLDDLVEGVVGALGAYHGYERMCTGLVGVLGEIVAVGAEEEVGNVGQIEATQMVQERKRGLSPKELVERFREEEGKRKRKKLEDSQPSPSEPTPHAPWGGSKSDQKFDPEAYLNGDMGLDEPPPSTVDLPPHEPSPTYKLLQKITKLTQHLLTHPSPALRIQLVHLLAASTKALESDEKEWLPVVNEVWPGLVGRLFDSEAGVVVGAARTVGRLAAGGAGEFISSRVNEAWTHGGGDGVGQRGREGLHGLLKHVKAQAERERGVKPQSTFAPNTSAVVYQALLEMLACICRGCRLDEGIFDQMLEAVGDELEAAIAGGKGEGEAGVRGELLTAMRRVNREAVWLEIRRRRWQRGECGVRVEMGEGEGEEEGLSHAVRCSNEYLNP</sequence>
<feature type="region of interest" description="Disordered" evidence="1">
    <location>
        <begin position="734"/>
        <end position="811"/>
    </location>
</feature>
<dbReference type="InterPro" id="IPR049362">
    <property type="entry name" value="TTI1_rpt"/>
</dbReference>
<dbReference type="STRING" id="1051890.A0A3N4LMY4"/>
<dbReference type="Pfam" id="PF21547">
    <property type="entry name" value="TTI1"/>
    <property type="match status" value="1"/>
</dbReference>
<dbReference type="AlphaFoldDB" id="A0A3N4LMY4"/>
<evidence type="ECO:0000256" key="1">
    <source>
        <dbReference type="SAM" id="MobiDB-lite"/>
    </source>
</evidence>
<organism evidence="4 5">
    <name type="scientific">Terfezia boudieri ATCC MYA-4762</name>
    <dbReference type="NCBI Taxonomy" id="1051890"/>
    <lineage>
        <taxon>Eukaryota</taxon>
        <taxon>Fungi</taxon>
        <taxon>Dikarya</taxon>
        <taxon>Ascomycota</taxon>
        <taxon>Pezizomycotina</taxon>
        <taxon>Pezizomycetes</taxon>
        <taxon>Pezizales</taxon>
        <taxon>Pezizaceae</taxon>
        <taxon>Terfezia</taxon>
    </lineage>
</organism>
<dbReference type="Proteomes" id="UP000267821">
    <property type="component" value="Unassembled WGS sequence"/>
</dbReference>
<proteinExistence type="predicted"/>
<dbReference type="SUPFAM" id="SSF48371">
    <property type="entry name" value="ARM repeat"/>
    <property type="match status" value="1"/>
</dbReference>
<dbReference type="Pfam" id="PF24181">
    <property type="entry name" value="TPR_TTI1_C"/>
    <property type="match status" value="1"/>
</dbReference>
<dbReference type="InParanoid" id="A0A3N4LMY4"/>
<dbReference type="PANTHER" id="PTHR18460:SF3">
    <property type="entry name" value="TELO2-INTERACTING PROTEIN 1 HOMOLOG"/>
    <property type="match status" value="1"/>
</dbReference>
<feature type="domain" description="TTI1 C-terminal TPR" evidence="3">
    <location>
        <begin position="809"/>
        <end position="906"/>
    </location>
</feature>
<reference evidence="4 5" key="1">
    <citation type="journal article" date="2018" name="Nat. Ecol. Evol.">
        <title>Pezizomycetes genomes reveal the molecular basis of ectomycorrhizal truffle lifestyle.</title>
        <authorList>
            <person name="Murat C."/>
            <person name="Payen T."/>
            <person name="Noel B."/>
            <person name="Kuo A."/>
            <person name="Morin E."/>
            <person name="Chen J."/>
            <person name="Kohler A."/>
            <person name="Krizsan K."/>
            <person name="Balestrini R."/>
            <person name="Da Silva C."/>
            <person name="Montanini B."/>
            <person name="Hainaut M."/>
            <person name="Levati E."/>
            <person name="Barry K.W."/>
            <person name="Belfiori B."/>
            <person name="Cichocki N."/>
            <person name="Clum A."/>
            <person name="Dockter R.B."/>
            <person name="Fauchery L."/>
            <person name="Guy J."/>
            <person name="Iotti M."/>
            <person name="Le Tacon F."/>
            <person name="Lindquist E.A."/>
            <person name="Lipzen A."/>
            <person name="Malagnac F."/>
            <person name="Mello A."/>
            <person name="Molinier V."/>
            <person name="Miyauchi S."/>
            <person name="Poulain J."/>
            <person name="Riccioni C."/>
            <person name="Rubini A."/>
            <person name="Sitrit Y."/>
            <person name="Splivallo R."/>
            <person name="Traeger S."/>
            <person name="Wang M."/>
            <person name="Zifcakova L."/>
            <person name="Wipf D."/>
            <person name="Zambonelli A."/>
            <person name="Paolocci F."/>
            <person name="Nowrousian M."/>
            <person name="Ottonello S."/>
            <person name="Baldrian P."/>
            <person name="Spatafora J.W."/>
            <person name="Henrissat B."/>
            <person name="Nagy L.G."/>
            <person name="Aury J.M."/>
            <person name="Wincker P."/>
            <person name="Grigoriev I.V."/>
            <person name="Bonfante P."/>
            <person name="Martin F.M."/>
        </authorList>
    </citation>
    <scope>NUCLEOTIDE SEQUENCE [LARGE SCALE GENOMIC DNA]</scope>
    <source>
        <strain evidence="4 5">ATCC MYA-4762</strain>
    </source>
</reference>
<dbReference type="GO" id="GO:0005737">
    <property type="term" value="C:cytoplasm"/>
    <property type="evidence" value="ECO:0007669"/>
    <property type="project" value="TreeGrafter"/>
</dbReference>
<protein>
    <submittedName>
        <fullName evidence="4">ARM repeat-containing protein</fullName>
    </submittedName>
</protein>
<dbReference type="InterPro" id="IPR057567">
    <property type="entry name" value="TPR_TTI1_C"/>
</dbReference>
<name>A0A3N4LMY4_9PEZI</name>
<dbReference type="Pfam" id="PF24173">
    <property type="entry name" value="TPR_TTI1_N"/>
    <property type="match status" value="1"/>
</dbReference>
<evidence type="ECO:0000259" key="3">
    <source>
        <dbReference type="Pfam" id="PF24181"/>
    </source>
</evidence>
<feature type="compositionally biased region" description="Basic and acidic residues" evidence="1">
    <location>
        <begin position="743"/>
        <end position="762"/>
    </location>
</feature>
<feature type="domain" description="TTI1 N-terminal TPR" evidence="2">
    <location>
        <begin position="23"/>
        <end position="334"/>
    </location>
</feature>
<accession>A0A3N4LMY4</accession>
<dbReference type="InterPro" id="IPR057566">
    <property type="entry name" value="TPR_TTI1_N"/>
</dbReference>
<dbReference type="FunCoup" id="A0A3N4LMY4">
    <property type="interactions" value="630"/>
</dbReference>
<dbReference type="Gene3D" id="1.25.10.10">
    <property type="entry name" value="Leucine-rich Repeat Variant"/>
    <property type="match status" value="1"/>
</dbReference>
<keyword evidence="5" id="KW-1185">Reference proteome</keyword>
<evidence type="ECO:0000313" key="4">
    <source>
        <dbReference type="EMBL" id="RPB24176.1"/>
    </source>
</evidence>
<dbReference type="OrthoDB" id="6781668at2759"/>
<dbReference type="InterPro" id="IPR052587">
    <property type="entry name" value="TELO2-interacting_protein_1"/>
</dbReference>
<dbReference type="InterPro" id="IPR011989">
    <property type="entry name" value="ARM-like"/>
</dbReference>
<dbReference type="EMBL" id="ML121543">
    <property type="protein sequence ID" value="RPB24176.1"/>
    <property type="molecule type" value="Genomic_DNA"/>
</dbReference>
<dbReference type="InterPro" id="IPR016024">
    <property type="entry name" value="ARM-type_fold"/>
</dbReference>